<organism evidence="2 3">
    <name type="scientific">Merismopedia glauca CCAP 1448/3</name>
    <dbReference type="NCBI Taxonomy" id="1296344"/>
    <lineage>
        <taxon>Bacteria</taxon>
        <taxon>Bacillati</taxon>
        <taxon>Cyanobacteriota</taxon>
        <taxon>Cyanophyceae</taxon>
        <taxon>Synechococcales</taxon>
        <taxon>Merismopediaceae</taxon>
        <taxon>Merismopedia</taxon>
    </lineage>
</organism>
<evidence type="ECO:0000313" key="3">
    <source>
        <dbReference type="Proteomes" id="UP000238762"/>
    </source>
</evidence>
<gene>
    <name evidence="2" type="ORF">C7B64_04875</name>
</gene>
<accession>A0A2T1C7K1</accession>
<sequence>MPNKSAENHLYKTLASLWWEFLPLSLSDMTMAAGDPIISTTLAHLPLSRLNLAAVGIAKSWAIFLESPIIMILHASNALAPSAQSRRVLWKFVLLAGGCLSLLLGLLPLPFIYETLAGKLLGIPANLSDSVRKVLIIMILWPFAIAWRRYFQGLLIYDGTTKAIAVGAISRLIAVTGILLWGFILKIPGATLAASALIAGVLVEAVVVTWAAKISGATLPPETKVLPQLPTNLSDVWKFYAPLATSMLVVWGGRAILVGIVARAQDAEIALAAWPAAWGLVLVIANATRMVQQVIIKNRELIAQRLLIIFALTVGIACSLMLLLVSATPIGAGLLFAFFGNDLELVERVRPVLWLSSAVPMLVAMQNAIQGFLVAQGKTQGVNHSTWAGTIILLVVSSLAVQLGMNGALAASLAMLASLSTEISFLGLNLKILAR</sequence>
<feature type="transmembrane region" description="Helical" evidence="1">
    <location>
        <begin position="239"/>
        <end position="261"/>
    </location>
</feature>
<reference evidence="2 3" key="2">
    <citation type="submission" date="2018-03" db="EMBL/GenBank/DDBJ databases">
        <title>The ancient ancestry and fast evolution of plastids.</title>
        <authorList>
            <person name="Moore K.R."/>
            <person name="Magnabosco C."/>
            <person name="Momper L."/>
            <person name="Gold D.A."/>
            <person name="Bosak T."/>
            <person name="Fournier G.P."/>
        </authorList>
    </citation>
    <scope>NUCLEOTIDE SEQUENCE [LARGE SCALE GENOMIC DNA]</scope>
    <source>
        <strain evidence="2 3">CCAP 1448/3</strain>
    </source>
</reference>
<name>A0A2T1C7K1_9CYAN</name>
<feature type="transmembrane region" description="Helical" evidence="1">
    <location>
        <begin position="92"/>
        <end position="113"/>
    </location>
</feature>
<comment type="caution">
    <text evidence="2">The sequence shown here is derived from an EMBL/GenBank/DDBJ whole genome shotgun (WGS) entry which is preliminary data.</text>
</comment>
<dbReference type="Proteomes" id="UP000238762">
    <property type="component" value="Unassembled WGS sequence"/>
</dbReference>
<evidence type="ECO:0008006" key="4">
    <source>
        <dbReference type="Google" id="ProtNLM"/>
    </source>
</evidence>
<feature type="transmembrane region" description="Helical" evidence="1">
    <location>
        <begin position="190"/>
        <end position="212"/>
    </location>
</feature>
<dbReference type="AlphaFoldDB" id="A0A2T1C7K1"/>
<evidence type="ECO:0000313" key="2">
    <source>
        <dbReference type="EMBL" id="PSB04231.1"/>
    </source>
</evidence>
<feature type="transmembrane region" description="Helical" evidence="1">
    <location>
        <begin position="306"/>
        <end position="339"/>
    </location>
</feature>
<keyword evidence="1" id="KW-0472">Membrane</keyword>
<protein>
    <recommendedName>
        <fullName evidence="4">Polysaccharide biosynthesis protein C-terminal domain-containing protein</fullName>
    </recommendedName>
</protein>
<feature type="transmembrane region" description="Helical" evidence="1">
    <location>
        <begin position="267"/>
        <end position="285"/>
    </location>
</feature>
<feature type="transmembrane region" description="Helical" evidence="1">
    <location>
        <begin position="387"/>
        <end position="405"/>
    </location>
</feature>
<keyword evidence="3" id="KW-1185">Reference proteome</keyword>
<feature type="transmembrane region" description="Helical" evidence="1">
    <location>
        <begin position="163"/>
        <end position="184"/>
    </location>
</feature>
<dbReference type="EMBL" id="PVWJ01000016">
    <property type="protein sequence ID" value="PSB04231.1"/>
    <property type="molecule type" value="Genomic_DNA"/>
</dbReference>
<evidence type="ECO:0000256" key="1">
    <source>
        <dbReference type="SAM" id="Phobius"/>
    </source>
</evidence>
<feature type="transmembrane region" description="Helical" evidence="1">
    <location>
        <begin position="133"/>
        <end position="151"/>
    </location>
</feature>
<keyword evidence="1" id="KW-1133">Transmembrane helix</keyword>
<feature type="transmembrane region" description="Helical" evidence="1">
    <location>
        <begin position="411"/>
        <end position="430"/>
    </location>
</feature>
<keyword evidence="1" id="KW-0812">Transmembrane</keyword>
<proteinExistence type="predicted"/>
<reference evidence="2 3" key="1">
    <citation type="submission" date="2018-02" db="EMBL/GenBank/DDBJ databases">
        <authorList>
            <person name="Cohen D.B."/>
            <person name="Kent A.D."/>
        </authorList>
    </citation>
    <scope>NUCLEOTIDE SEQUENCE [LARGE SCALE GENOMIC DNA]</scope>
    <source>
        <strain evidence="2 3">CCAP 1448/3</strain>
    </source>
</reference>
<feature type="transmembrane region" description="Helical" evidence="1">
    <location>
        <begin position="351"/>
        <end position="375"/>
    </location>
</feature>
<dbReference type="OrthoDB" id="569269at2"/>